<organism evidence="2 3">
    <name type="scientific">Fusarium vanettenii (strain ATCC MYA-4622 / CBS 123669 / FGSC 9596 / NRRL 45880 / 77-13-4)</name>
    <name type="common">Fusarium solani subsp. pisi</name>
    <dbReference type="NCBI Taxonomy" id="660122"/>
    <lineage>
        <taxon>Eukaryota</taxon>
        <taxon>Fungi</taxon>
        <taxon>Dikarya</taxon>
        <taxon>Ascomycota</taxon>
        <taxon>Pezizomycotina</taxon>
        <taxon>Sordariomycetes</taxon>
        <taxon>Hypocreomycetidae</taxon>
        <taxon>Hypocreales</taxon>
        <taxon>Nectriaceae</taxon>
        <taxon>Fusarium</taxon>
        <taxon>Fusarium solani species complex</taxon>
        <taxon>Fusarium vanettenii</taxon>
    </lineage>
</organism>
<dbReference type="InParanoid" id="C7ZM22"/>
<name>C7ZM22_FUSV7</name>
<dbReference type="PANTHER" id="PTHR11365">
    <property type="entry name" value="5-OXOPROLINASE RELATED"/>
    <property type="match status" value="1"/>
</dbReference>
<dbReference type="VEuPathDB" id="FungiDB:NECHADRAFT_29377"/>
<dbReference type="GO" id="GO:0006749">
    <property type="term" value="P:glutathione metabolic process"/>
    <property type="evidence" value="ECO:0007669"/>
    <property type="project" value="TreeGrafter"/>
</dbReference>
<evidence type="ECO:0000259" key="1">
    <source>
        <dbReference type="Pfam" id="PF02538"/>
    </source>
</evidence>
<dbReference type="AlphaFoldDB" id="C7ZM22"/>
<dbReference type="PANTHER" id="PTHR11365:SF2">
    <property type="entry name" value="5-OXOPROLINASE"/>
    <property type="match status" value="1"/>
</dbReference>
<dbReference type="InterPro" id="IPR003692">
    <property type="entry name" value="Hydantoinase_B"/>
</dbReference>
<reference evidence="2 3" key="1">
    <citation type="journal article" date="2009" name="PLoS Genet.">
        <title>The genome of Nectria haematococca: contribution of supernumerary chromosomes to gene expansion.</title>
        <authorList>
            <person name="Coleman J.J."/>
            <person name="Rounsley S.D."/>
            <person name="Rodriguez-Carres M."/>
            <person name="Kuo A."/>
            <person name="Wasmann C.C."/>
            <person name="Grimwood J."/>
            <person name="Schmutz J."/>
            <person name="Taga M."/>
            <person name="White G.J."/>
            <person name="Zhou S."/>
            <person name="Schwartz D.C."/>
            <person name="Freitag M."/>
            <person name="Ma L.J."/>
            <person name="Danchin E.G."/>
            <person name="Henrissat B."/>
            <person name="Coutinho P.M."/>
            <person name="Nelson D.R."/>
            <person name="Straney D."/>
            <person name="Napoli C.A."/>
            <person name="Barker B.M."/>
            <person name="Gribskov M."/>
            <person name="Rep M."/>
            <person name="Kroken S."/>
            <person name="Molnar I."/>
            <person name="Rensing C."/>
            <person name="Kennell J.C."/>
            <person name="Zamora J."/>
            <person name="Farman M.L."/>
            <person name="Selker E.U."/>
            <person name="Salamov A."/>
            <person name="Shapiro H."/>
            <person name="Pangilinan J."/>
            <person name="Lindquist E."/>
            <person name="Lamers C."/>
            <person name="Grigoriev I.V."/>
            <person name="Geiser D.M."/>
            <person name="Covert S.F."/>
            <person name="Temporini E."/>
            <person name="Vanetten H.D."/>
        </authorList>
    </citation>
    <scope>NUCLEOTIDE SEQUENCE [LARGE SCALE GENOMIC DNA]</scope>
    <source>
        <strain evidence="3">ATCC MYA-4622 / CBS 123669 / FGSC 9596 / NRRL 45880 / 77-13-4</strain>
    </source>
</reference>
<dbReference type="GO" id="GO:0017168">
    <property type="term" value="F:5-oxoprolinase (ATP-hydrolyzing) activity"/>
    <property type="evidence" value="ECO:0007669"/>
    <property type="project" value="TreeGrafter"/>
</dbReference>
<dbReference type="Proteomes" id="UP000005206">
    <property type="component" value="Chromosome 5"/>
</dbReference>
<dbReference type="Pfam" id="PF02538">
    <property type="entry name" value="Hydantoinase_B"/>
    <property type="match status" value="1"/>
</dbReference>
<feature type="domain" description="Hydantoinase B/oxoprolinase" evidence="1">
    <location>
        <begin position="7"/>
        <end position="73"/>
    </location>
</feature>
<proteinExistence type="predicted"/>
<dbReference type="STRING" id="660122.C7ZM22"/>
<dbReference type="GeneID" id="9679042"/>
<accession>C7ZM22</accession>
<feature type="non-terminal residue" evidence="2">
    <location>
        <position position="1"/>
    </location>
</feature>
<keyword evidence="3" id="KW-1185">Reference proteome</keyword>
<dbReference type="EMBL" id="GG698949">
    <property type="protein sequence ID" value="EEU34890.1"/>
    <property type="molecule type" value="Genomic_DNA"/>
</dbReference>
<dbReference type="GO" id="GO:0005829">
    <property type="term" value="C:cytosol"/>
    <property type="evidence" value="ECO:0007669"/>
    <property type="project" value="TreeGrafter"/>
</dbReference>
<evidence type="ECO:0000313" key="2">
    <source>
        <dbReference type="EMBL" id="EEU34890.1"/>
    </source>
</evidence>
<feature type="non-terminal residue" evidence="2">
    <location>
        <position position="74"/>
    </location>
</feature>
<dbReference type="InterPro" id="IPR045079">
    <property type="entry name" value="Oxoprolinase-like"/>
</dbReference>
<evidence type="ECO:0000313" key="3">
    <source>
        <dbReference type="Proteomes" id="UP000005206"/>
    </source>
</evidence>
<protein>
    <recommendedName>
        <fullName evidence="1">Hydantoinase B/oxoprolinase domain-containing protein</fullName>
    </recommendedName>
</protein>
<dbReference type="OrthoDB" id="5105584at2759"/>
<sequence>EDESFINPIQLSIFSHRFTSIAEQMGRLLEKTSVSINIKERLDYLCAIFSPIGGLVANAPYIPCHLGAMSFAVA</sequence>
<dbReference type="eggNOG" id="KOG1939">
    <property type="taxonomic scope" value="Eukaryota"/>
</dbReference>
<gene>
    <name evidence="2" type="ORF">NECHADRAFT_29377</name>
</gene>
<dbReference type="KEGG" id="nhe:NECHADRAFT_29377"/>
<dbReference type="HOGENOM" id="CLU_2694559_0_0_1"/>
<dbReference type="RefSeq" id="XP_003040603.1">
    <property type="nucleotide sequence ID" value="XM_003040557.1"/>
</dbReference>